<reference evidence="1" key="1">
    <citation type="submission" date="2021-09" db="EMBL/GenBank/DDBJ databases">
        <title>Isolation and characterization of 3-chlorobenzoate degrading bacteria from soils in Shizuoka.</title>
        <authorList>
            <person name="Ifat A."/>
            <person name="Ogawa N."/>
            <person name="Kimbara K."/>
            <person name="Moriuchi R."/>
            <person name="Dohra H."/>
            <person name="Shintani M."/>
        </authorList>
    </citation>
    <scope>NUCLEOTIDE SEQUENCE</scope>
    <source>
        <strain evidence="1">19CS2-2</strain>
    </source>
</reference>
<proteinExistence type="predicted"/>
<organism evidence="1 2">
    <name type="scientific">Caballeronia novacaledonica</name>
    <dbReference type="NCBI Taxonomy" id="1544861"/>
    <lineage>
        <taxon>Bacteria</taxon>
        <taxon>Pseudomonadati</taxon>
        <taxon>Pseudomonadota</taxon>
        <taxon>Betaproteobacteria</taxon>
        <taxon>Burkholderiales</taxon>
        <taxon>Burkholderiaceae</taxon>
        <taxon>Caballeronia</taxon>
    </lineage>
</organism>
<evidence type="ECO:0000313" key="2">
    <source>
        <dbReference type="Proteomes" id="UP001055013"/>
    </source>
</evidence>
<dbReference type="Proteomes" id="UP001055013">
    <property type="component" value="Unassembled WGS sequence"/>
</dbReference>
<keyword evidence="2" id="KW-1185">Reference proteome</keyword>
<name>A0ACB5R2G8_9BURK</name>
<accession>A0ACB5R2G8</accession>
<gene>
    <name evidence="1" type="ORF">CBA19CS22_32690</name>
</gene>
<dbReference type="EMBL" id="BPUR01000027">
    <property type="protein sequence ID" value="GJH21402.1"/>
    <property type="molecule type" value="Genomic_DNA"/>
</dbReference>
<protein>
    <submittedName>
        <fullName evidence="1">Uncharacterized protein</fullName>
    </submittedName>
</protein>
<comment type="caution">
    <text evidence="1">The sequence shown here is derived from an EMBL/GenBank/DDBJ whole genome shotgun (WGS) entry which is preliminary data.</text>
</comment>
<sequence>MMDIERLANDSGMLVVLDGRIGRVEYKSVYGSLQALQRFADNLLQSISSETSDDRADHPLHRDY</sequence>
<evidence type="ECO:0000313" key="1">
    <source>
        <dbReference type="EMBL" id="GJH21402.1"/>
    </source>
</evidence>